<dbReference type="Proteomes" id="UP001162483">
    <property type="component" value="Unassembled WGS sequence"/>
</dbReference>
<protein>
    <submittedName>
        <fullName evidence="1">Uncharacterized protein</fullName>
    </submittedName>
</protein>
<organism evidence="1 2">
    <name type="scientific">Staurois parvus</name>
    <dbReference type="NCBI Taxonomy" id="386267"/>
    <lineage>
        <taxon>Eukaryota</taxon>
        <taxon>Metazoa</taxon>
        <taxon>Chordata</taxon>
        <taxon>Craniata</taxon>
        <taxon>Vertebrata</taxon>
        <taxon>Euteleostomi</taxon>
        <taxon>Amphibia</taxon>
        <taxon>Batrachia</taxon>
        <taxon>Anura</taxon>
        <taxon>Neobatrachia</taxon>
        <taxon>Ranoidea</taxon>
        <taxon>Ranidae</taxon>
        <taxon>Staurois</taxon>
    </lineage>
</organism>
<evidence type="ECO:0000313" key="1">
    <source>
        <dbReference type="EMBL" id="CAI9569526.1"/>
    </source>
</evidence>
<reference evidence="1" key="1">
    <citation type="submission" date="2023-05" db="EMBL/GenBank/DDBJ databases">
        <authorList>
            <person name="Stuckert A."/>
        </authorList>
    </citation>
    <scope>NUCLEOTIDE SEQUENCE</scope>
</reference>
<accession>A0ABN9DDA1</accession>
<evidence type="ECO:0000313" key="2">
    <source>
        <dbReference type="Proteomes" id="UP001162483"/>
    </source>
</evidence>
<gene>
    <name evidence="1" type="ORF">SPARVUS_LOCUS6936651</name>
</gene>
<keyword evidence="2" id="KW-1185">Reference proteome</keyword>
<proteinExistence type="predicted"/>
<name>A0ABN9DDA1_9NEOB</name>
<sequence>MQSGKYCSPGNRQTQTRLLECQKHDLSLQRTYLHCSRVQWWLAELLLFPVASTVIIPQTGDLGIFSSKEISQMDLLNRWQHITVPRLHSLSS</sequence>
<comment type="caution">
    <text evidence="1">The sequence shown here is derived from an EMBL/GenBank/DDBJ whole genome shotgun (WGS) entry which is preliminary data.</text>
</comment>
<dbReference type="EMBL" id="CATNWA010014245">
    <property type="protein sequence ID" value="CAI9569526.1"/>
    <property type="molecule type" value="Genomic_DNA"/>
</dbReference>